<dbReference type="GO" id="GO:0044877">
    <property type="term" value="F:protein-containing complex binding"/>
    <property type="evidence" value="ECO:0007669"/>
    <property type="project" value="TreeGrafter"/>
</dbReference>
<dbReference type="PROSITE" id="PS51310">
    <property type="entry name" value="VPS28_C"/>
    <property type="match status" value="1"/>
</dbReference>
<comment type="similarity">
    <text evidence="5 6">Belongs to the VPS28 family.</text>
</comment>
<gene>
    <name evidence="9" type="ORF">PECAL_1P14650</name>
</gene>
<evidence type="ECO:0000256" key="2">
    <source>
        <dbReference type="ARBA" id="ARBA00022448"/>
    </source>
</evidence>
<evidence type="ECO:0000256" key="3">
    <source>
        <dbReference type="ARBA" id="ARBA00022753"/>
    </source>
</evidence>
<organism evidence="9 10">
    <name type="scientific">Pelagomonas calceolata</name>
    <dbReference type="NCBI Taxonomy" id="35677"/>
    <lineage>
        <taxon>Eukaryota</taxon>
        <taxon>Sar</taxon>
        <taxon>Stramenopiles</taxon>
        <taxon>Ochrophyta</taxon>
        <taxon>Pelagophyceae</taxon>
        <taxon>Pelagomonadales</taxon>
        <taxon>Pelagomonadaceae</taxon>
        <taxon>Pelagomonas</taxon>
    </lineage>
</organism>
<evidence type="ECO:0000313" key="9">
    <source>
        <dbReference type="EMBL" id="CAH0365061.1"/>
    </source>
</evidence>
<evidence type="ECO:0000259" key="8">
    <source>
        <dbReference type="PROSITE" id="PS51313"/>
    </source>
</evidence>
<comment type="subcellular location">
    <subcellularLocation>
        <location evidence="1">Endosome</location>
    </subcellularLocation>
</comment>
<dbReference type="Gene3D" id="1.20.120.1130">
    <property type="match status" value="1"/>
</dbReference>
<dbReference type="GO" id="GO:0043328">
    <property type="term" value="P:protein transport to vacuole involved in ubiquitin-dependent protein catabolic process via the multivesicular body sorting pathway"/>
    <property type="evidence" value="ECO:0007669"/>
    <property type="project" value="TreeGrafter"/>
</dbReference>
<protein>
    <recommendedName>
        <fullName evidence="5">Vacuolar protein sorting-associated protein 28 homolog</fullName>
    </recommendedName>
</protein>
<dbReference type="PIRSF" id="PIRSF017535">
    <property type="entry name" value="VPS28"/>
    <property type="match status" value="1"/>
</dbReference>
<dbReference type="Proteomes" id="UP000789595">
    <property type="component" value="Unassembled WGS sequence"/>
</dbReference>
<dbReference type="InterPro" id="IPR037202">
    <property type="entry name" value="ESCRT_assembly_dom"/>
</dbReference>
<reference evidence="9" key="1">
    <citation type="submission" date="2021-11" db="EMBL/GenBank/DDBJ databases">
        <authorList>
            <consortium name="Genoscope - CEA"/>
            <person name="William W."/>
        </authorList>
    </citation>
    <scope>NUCLEOTIDE SEQUENCE</scope>
</reference>
<comment type="function">
    <text evidence="5">Component of the ESCRT-I complex (endosomal sorting complex required for transport I), a regulator of vesicular trafficking process.</text>
</comment>
<dbReference type="SUPFAM" id="SSF140427">
    <property type="entry name" value="VPS28 C-terminal domain-like"/>
    <property type="match status" value="1"/>
</dbReference>
<feature type="domain" description="VPS28 C-terminal" evidence="7">
    <location>
        <begin position="107"/>
        <end position="201"/>
    </location>
</feature>
<dbReference type="FunFam" id="1.20.120.1130:FF:000001">
    <property type="entry name" value="Vacuolar protein sorting-associated protein 28 homolog"/>
    <property type="match status" value="1"/>
</dbReference>
<keyword evidence="2 5" id="KW-0813">Transport</keyword>
<dbReference type="GO" id="GO:0000813">
    <property type="term" value="C:ESCRT I complex"/>
    <property type="evidence" value="ECO:0007669"/>
    <property type="project" value="UniProtKB-UniRule"/>
</dbReference>
<feature type="domain" description="VPS28 N-terminal" evidence="8">
    <location>
        <begin position="1"/>
        <end position="102"/>
    </location>
</feature>
<dbReference type="EMBL" id="CAKKNE010000001">
    <property type="protein sequence ID" value="CAH0365061.1"/>
    <property type="molecule type" value="Genomic_DNA"/>
</dbReference>
<sequence length="204" mass="22090">MADAPLYTSTRERRRQTDLADFYALLKASEAVEKAYARGAVSAADYETACSQLMAQFRASEAALTGDGTIASTEAFFAQWRVDCPRARDRLLRVGAPATHLQKGDAVDAARVAECVQHFITAMDALRLDQRAVDEVQPLVADLAAALSRVAAPCPGGRASLERWLVALNGMRAAEEIDDAQARQLAFDLDAAYAEFHRGLKDAS</sequence>
<evidence type="ECO:0000313" key="10">
    <source>
        <dbReference type="Proteomes" id="UP000789595"/>
    </source>
</evidence>
<dbReference type="PROSITE" id="PS51313">
    <property type="entry name" value="VPS28_N"/>
    <property type="match status" value="1"/>
</dbReference>
<dbReference type="PANTHER" id="PTHR12937:SF0">
    <property type="entry name" value="VACUOLAR PROTEIN SORTING-ASSOCIATED PROTEIN 28 HOMOLOG"/>
    <property type="match status" value="1"/>
</dbReference>
<dbReference type="PANTHER" id="PTHR12937">
    <property type="entry name" value="VACUOLAR PROTEIN SORTING 28, ISOFORM 2 VPS28"/>
    <property type="match status" value="1"/>
</dbReference>
<proteinExistence type="inferred from homology"/>
<dbReference type="InterPro" id="IPR037206">
    <property type="entry name" value="VPS28_C_sf"/>
</dbReference>
<comment type="caution">
    <text evidence="9">The sequence shown here is derived from an EMBL/GenBank/DDBJ whole genome shotgun (WGS) entry which is preliminary data.</text>
</comment>
<evidence type="ECO:0000259" key="7">
    <source>
        <dbReference type="PROSITE" id="PS51310"/>
    </source>
</evidence>
<dbReference type="Gene3D" id="1.20.1440.200">
    <property type="match status" value="1"/>
</dbReference>
<dbReference type="InterPro" id="IPR017899">
    <property type="entry name" value="VPS28_C"/>
</dbReference>
<accession>A0A8J2S832</accession>
<dbReference type="InterPro" id="IPR017898">
    <property type="entry name" value="VPS28_N"/>
</dbReference>
<dbReference type="SUPFAM" id="SSF140111">
    <property type="entry name" value="Endosomal sorting complex assembly domain"/>
    <property type="match status" value="1"/>
</dbReference>
<keyword evidence="3 5" id="KW-0967">Endosome</keyword>
<dbReference type="Pfam" id="PF03997">
    <property type="entry name" value="VPS28"/>
    <property type="match status" value="1"/>
</dbReference>
<keyword evidence="4 5" id="KW-0653">Protein transport</keyword>
<evidence type="ECO:0000256" key="4">
    <source>
        <dbReference type="ARBA" id="ARBA00022927"/>
    </source>
</evidence>
<dbReference type="OrthoDB" id="2671at2759"/>
<dbReference type="AlphaFoldDB" id="A0A8J2S832"/>
<keyword evidence="10" id="KW-1185">Reference proteome</keyword>
<evidence type="ECO:0000256" key="6">
    <source>
        <dbReference type="PROSITE-ProRule" id="PRU00642"/>
    </source>
</evidence>
<dbReference type="InterPro" id="IPR038358">
    <property type="entry name" value="VPS28_N_sf"/>
</dbReference>
<evidence type="ECO:0000256" key="5">
    <source>
        <dbReference type="PIRNR" id="PIRNR017535"/>
    </source>
</evidence>
<dbReference type="InterPro" id="IPR007143">
    <property type="entry name" value="Vps28"/>
</dbReference>
<evidence type="ECO:0000256" key="1">
    <source>
        <dbReference type="ARBA" id="ARBA00004177"/>
    </source>
</evidence>
<name>A0A8J2S832_9STRA</name>